<keyword evidence="3" id="KW-1185">Reference proteome</keyword>
<reference evidence="2" key="1">
    <citation type="submission" date="2021-06" db="EMBL/GenBank/DDBJ databases">
        <authorList>
            <person name="Kallberg Y."/>
            <person name="Tangrot J."/>
            <person name="Rosling A."/>
        </authorList>
    </citation>
    <scope>NUCLEOTIDE SEQUENCE</scope>
    <source>
        <strain evidence="2">FL966</strain>
    </source>
</reference>
<feature type="region of interest" description="Disordered" evidence="1">
    <location>
        <begin position="535"/>
        <end position="635"/>
    </location>
</feature>
<feature type="region of interest" description="Disordered" evidence="1">
    <location>
        <begin position="379"/>
        <end position="501"/>
    </location>
</feature>
<evidence type="ECO:0000256" key="1">
    <source>
        <dbReference type="SAM" id="MobiDB-lite"/>
    </source>
</evidence>
<gene>
    <name evidence="2" type="ORF">CPELLU_LOCUS9994</name>
</gene>
<feature type="compositionally biased region" description="Low complexity" evidence="1">
    <location>
        <begin position="615"/>
        <end position="627"/>
    </location>
</feature>
<dbReference type="OrthoDB" id="2409306at2759"/>
<protein>
    <submittedName>
        <fullName evidence="2">9505_t:CDS:1</fullName>
    </submittedName>
</protein>
<organism evidence="2 3">
    <name type="scientific">Cetraspora pellucida</name>
    <dbReference type="NCBI Taxonomy" id="1433469"/>
    <lineage>
        <taxon>Eukaryota</taxon>
        <taxon>Fungi</taxon>
        <taxon>Fungi incertae sedis</taxon>
        <taxon>Mucoromycota</taxon>
        <taxon>Glomeromycotina</taxon>
        <taxon>Glomeromycetes</taxon>
        <taxon>Diversisporales</taxon>
        <taxon>Gigasporaceae</taxon>
        <taxon>Cetraspora</taxon>
    </lineage>
</organism>
<dbReference type="AlphaFoldDB" id="A0A9N9E5A3"/>
<proteinExistence type="predicted"/>
<feature type="region of interest" description="Disordered" evidence="1">
    <location>
        <begin position="338"/>
        <end position="359"/>
    </location>
</feature>
<sequence length="635" mass="70792">MSSTMHIVALIDKKSRQNGIEVGIGRYRFEENQFGTIRYKISPSARQTKYCLPFSEGDVVTMVGKFSYEIVDKIECFTINVSVATPFMKPSSGCWESEEIPLSSPYLSICTQPIPGSLRQLENSQFVRTKSSIDSHHHSRRSIDQRFRIGYQVDNDRWDNMAVNWELYSQFFISGFFLHADNGELHIEATELDFDPSTRKHGKHLTTGSTSSSVAGISPLAKNFARLVEMEKNPPGYNYSTIMSSRPSEHSFVKPSHRSPPVNAIQMNPHETNKDTLEQDFYKGIQAYQQIIQRYSNQGNQGPNPSSLNSHPNMSGSEQPSAEQIAELISDQGTRHDKAGTFLRNSKNNHPLPKQIPNISVWQLPPQDIHSYSQLHDIRHQPDSTQRPRDKSTSIQQMSYDQSYHSPTTSNEGISTQRGGGKHKKDITKSGGSTTHMSSQNEREKTPLTQTDITMFSVPPRPESESGESQHASSDAIDSSNKRKSTSRKKSPNLDKSRSLRSVTRATLGNRFIVYEPKVGQEDEFVGNINDLNIIDGNDNAKTSSSHSNATKRGRKSKSGDITNSGRSQKKLKSSNKKNNDVDGDIKNLTDDESIGGGGGTGNEPTMKGVVEPSEVGTTEVEQTQTIEETKNEKE</sequence>
<feature type="compositionally biased region" description="Polar residues" evidence="1">
    <location>
        <begin position="467"/>
        <end position="478"/>
    </location>
</feature>
<evidence type="ECO:0000313" key="3">
    <source>
        <dbReference type="Proteomes" id="UP000789759"/>
    </source>
</evidence>
<feature type="region of interest" description="Disordered" evidence="1">
    <location>
        <begin position="296"/>
        <end position="322"/>
    </location>
</feature>
<feature type="compositionally biased region" description="Polar residues" evidence="1">
    <location>
        <begin position="430"/>
        <end position="440"/>
    </location>
</feature>
<feature type="compositionally biased region" description="Basic and acidic residues" evidence="1">
    <location>
        <begin position="578"/>
        <end position="590"/>
    </location>
</feature>
<feature type="compositionally biased region" description="Basic and acidic residues" evidence="1">
    <location>
        <begin position="379"/>
        <end position="392"/>
    </location>
</feature>
<evidence type="ECO:0000313" key="2">
    <source>
        <dbReference type="EMBL" id="CAG8665193.1"/>
    </source>
</evidence>
<dbReference type="Proteomes" id="UP000789759">
    <property type="component" value="Unassembled WGS sequence"/>
</dbReference>
<comment type="caution">
    <text evidence="2">The sequence shown here is derived from an EMBL/GenBank/DDBJ whole genome shotgun (WGS) entry which is preliminary data.</text>
</comment>
<feature type="compositionally biased region" description="Polar residues" evidence="1">
    <location>
        <begin position="393"/>
        <end position="417"/>
    </location>
</feature>
<name>A0A9N9E5A3_9GLOM</name>
<feature type="compositionally biased region" description="Basic residues" evidence="1">
    <location>
        <begin position="482"/>
        <end position="491"/>
    </location>
</feature>
<accession>A0A9N9E5A3</accession>
<dbReference type="EMBL" id="CAJVQA010007996">
    <property type="protein sequence ID" value="CAG8665193.1"/>
    <property type="molecule type" value="Genomic_DNA"/>
</dbReference>
<feature type="region of interest" description="Disordered" evidence="1">
    <location>
        <begin position="248"/>
        <end position="274"/>
    </location>
</feature>